<dbReference type="Proteomes" id="UP000026960">
    <property type="component" value="Chromosome 3"/>
</dbReference>
<sequence>MATETSTMTAQTTATAHVGVSEGRYFMFQAITRTGKWFPFWGRTQKTPTQIKLLYVPSYHQDRQMVPILGQNTKDTDADKKPIISYHMACH</sequence>
<keyword evidence="2" id="KW-1185">Reference proteome</keyword>
<dbReference type="EnsemblPlants" id="OBART03G02090.1">
    <property type="protein sequence ID" value="OBART03G02090.1"/>
    <property type="gene ID" value="OBART03G02090"/>
</dbReference>
<dbReference type="PaxDb" id="65489-OBART03G02090.1"/>
<organism evidence="1">
    <name type="scientific">Oryza barthii</name>
    <dbReference type="NCBI Taxonomy" id="65489"/>
    <lineage>
        <taxon>Eukaryota</taxon>
        <taxon>Viridiplantae</taxon>
        <taxon>Streptophyta</taxon>
        <taxon>Embryophyta</taxon>
        <taxon>Tracheophyta</taxon>
        <taxon>Spermatophyta</taxon>
        <taxon>Magnoliopsida</taxon>
        <taxon>Liliopsida</taxon>
        <taxon>Poales</taxon>
        <taxon>Poaceae</taxon>
        <taxon>BOP clade</taxon>
        <taxon>Oryzoideae</taxon>
        <taxon>Oryzeae</taxon>
        <taxon>Oryzinae</taxon>
        <taxon>Oryza</taxon>
    </lineage>
</organism>
<proteinExistence type="predicted"/>
<reference evidence="1" key="1">
    <citation type="journal article" date="2009" name="Rice">
        <title>De Novo Next Generation Sequencing of Plant Genomes.</title>
        <authorList>
            <person name="Rounsley S."/>
            <person name="Marri P.R."/>
            <person name="Yu Y."/>
            <person name="He R."/>
            <person name="Sisneros N."/>
            <person name="Goicoechea J.L."/>
            <person name="Lee S.J."/>
            <person name="Angelova A."/>
            <person name="Kudrna D."/>
            <person name="Luo M."/>
            <person name="Affourtit J."/>
            <person name="Desany B."/>
            <person name="Knight J."/>
            <person name="Niazi F."/>
            <person name="Egholm M."/>
            <person name="Wing R.A."/>
        </authorList>
    </citation>
    <scope>NUCLEOTIDE SEQUENCE [LARGE SCALE GENOMIC DNA]</scope>
    <source>
        <strain evidence="1">cv. IRGC 105608</strain>
    </source>
</reference>
<dbReference type="HOGENOM" id="CLU_2430556_0_0_1"/>
<reference evidence="1" key="2">
    <citation type="submission" date="2015-03" db="UniProtKB">
        <authorList>
            <consortium name="EnsemblPlants"/>
        </authorList>
    </citation>
    <scope>IDENTIFICATION</scope>
</reference>
<evidence type="ECO:0000313" key="1">
    <source>
        <dbReference type="EnsemblPlants" id="OBART03G02090.1"/>
    </source>
</evidence>
<dbReference type="Gramene" id="OBART03G02090.1">
    <property type="protein sequence ID" value="OBART03G02090.1"/>
    <property type="gene ID" value="OBART03G02090"/>
</dbReference>
<protein>
    <submittedName>
        <fullName evidence="1">Uncharacterized protein</fullName>
    </submittedName>
</protein>
<dbReference type="AlphaFoldDB" id="A0A0D3FD96"/>
<evidence type="ECO:0000313" key="2">
    <source>
        <dbReference type="Proteomes" id="UP000026960"/>
    </source>
</evidence>
<accession>A0A0D3FD96</accession>
<name>A0A0D3FD96_9ORYZ</name>